<evidence type="ECO:0000256" key="5">
    <source>
        <dbReference type="ARBA" id="ARBA00022989"/>
    </source>
</evidence>
<evidence type="ECO:0000256" key="6">
    <source>
        <dbReference type="ARBA" id="ARBA00023136"/>
    </source>
</evidence>
<feature type="transmembrane region" description="Helical" evidence="8">
    <location>
        <begin position="226"/>
        <end position="246"/>
    </location>
</feature>
<keyword evidence="5 8" id="KW-1133">Transmembrane helix</keyword>
<gene>
    <name evidence="9" type="ORF">AFCDBAGC_1708</name>
</gene>
<feature type="transmembrane region" description="Helical" evidence="8">
    <location>
        <begin position="342"/>
        <end position="362"/>
    </location>
</feature>
<evidence type="ECO:0000256" key="7">
    <source>
        <dbReference type="ARBA" id="ARBA00024033"/>
    </source>
</evidence>
<dbReference type="Proteomes" id="UP001055117">
    <property type="component" value="Unassembled WGS sequence"/>
</dbReference>
<keyword evidence="10" id="KW-1185">Reference proteome</keyword>
<keyword evidence="2" id="KW-1003">Cell membrane</keyword>
<evidence type="ECO:0000256" key="8">
    <source>
        <dbReference type="SAM" id="Phobius"/>
    </source>
</evidence>
<evidence type="ECO:0000256" key="2">
    <source>
        <dbReference type="ARBA" id="ARBA00022475"/>
    </source>
</evidence>
<dbReference type="Pfam" id="PF09594">
    <property type="entry name" value="GT87"/>
    <property type="match status" value="1"/>
</dbReference>
<evidence type="ECO:0000256" key="4">
    <source>
        <dbReference type="ARBA" id="ARBA00022692"/>
    </source>
</evidence>
<feature type="transmembrane region" description="Helical" evidence="8">
    <location>
        <begin position="129"/>
        <end position="148"/>
    </location>
</feature>
<evidence type="ECO:0000256" key="1">
    <source>
        <dbReference type="ARBA" id="ARBA00004651"/>
    </source>
</evidence>
<organism evidence="9 10">
    <name type="scientific">Methylobacterium cerastii</name>
    <dbReference type="NCBI Taxonomy" id="932741"/>
    <lineage>
        <taxon>Bacteria</taxon>
        <taxon>Pseudomonadati</taxon>
        <taxon>Pseudomonadota</taxon>
        <taxon>Alphaproteobacteria</taxon>
        <taxon>Hyphomicrobiales</taxon>
        <taxon>Methylobacteriaceae</taxon>
        <taxon>Methylobacterium</taxon>
    </lineage>
</organism>
<dbReference type="InterPro" id="IPR018584">
    <property type="entry name" value="GT87"/>
</dbReference>
<comment type="caution">
    <text evidence="9">The sequence shown here is derived from an EMBL/GenBank/DDBJ whole genome shotgun (WGS) entry which is preliminary data.</text>
</comment>
<protein>
    <recommendedName>
        <fullName evidence="11">DUF2029 domain-containing protein</fullName>
    </recommendedName>
</protein>
<feature type="transmembrane region" description="Helical" evidence="8">
    <location>
        <begin position="290"/>
        <end position="310"/>
    </location>
</feature>
<evidence type="ECO:0000313" key="9">
    <source>
        <dbReference type="EMBL" id="GJD43849.1"/>
    </source>
</evidence>
<evidence type="ECO:0000256" key="3">
    <source>
        <dbReference type="ARBA" id="ARBA00022679"/>
    </source>
</evidence>
<name>A0ABQ4QGI1_9HYPH</name>
<comment type="subcellular location">
    <subcellularLocation>
        <location evidence="1">Cell membrane</location>
        <topology evidence="1">Multi-pass membrane protein</topology>
    </subcellularLocation>
</comment>
<feature type="transmembrane region" description="Helical" evidence="8">
    <location>
        <begin position="33"/>
        <end position="54"/>
    </location>
</feature>
<evidence type="ECO:0008006" key="11">
    <source>
        <dbReference type="Google" id="ProtNLM"/>
    </source>
</evidence>
<feature type="transmembrane region" description="Helical" evidence="8">
    <location>
        <begin position="194"/>
        <end position="219"/>
    </location>
</feature>
<keyword evidence="6 8" id="KW-0472">Membrane</keyword>
<comment type="similarity">
    <text evidence="7">Belongs to the glycosyltransferase 87 family.</text>
</comment>
<dbReference type="EMBL" id="BPQG01000025">
    <property type="protein sequence ID" value="GJD43849.1"/>
    <property type="molecule type" value="Genomic_DNA"/>
</dbReference>
<feature type="transmembrane region" description="Helical" evidence="8">
    <location>
        <begin position="383"/>
        <end position="404"/>
    </location>
</feature>
<proteinExistence type="inferred from homology"/>
<accession>A0ABQ4QGI1</accession>
<keyword evidence="4 8" id="KW-0812">Transmembrane</keyword>
<reference evidence="9 10" key="1">
    <citation type="journal article" date="2021" name="Front. Microbiol.">
        <title>Comprehensive Comparative Genomics and Phenotyping of Methylobacterium Species.</title>
        <authorList>
            <person name="Alessa O."/>
            <person name="Ogura Y."/>
            <person name="Fujitani Y."/>
            <person name="Takami H."/>
            <person name="Hayashi T."/>
            <person name="Sahin N."/>
            <person name="Tani A."/>
        </authorList>
    </citation>
    <scope>NUCLEOTIDE SEQUENCE [LARGE SCALE GENOMIC DNA]</scope>
    <source>
        <strain evidence="9 10">DSM 23679</strain>
    </source>
</reference>
<keyword evidence="3" id="KW-0808">Transferase</keyword>
<dbReference type="RefSeq" id="WP_147828512.1">
    <property type="nucleotide sequence ID" value="NZ_BPQG01000025.1"/>
</dbReference>
<evidence type="ECO:0000313" key="10">
    <source>
        <dbReference type="Proteomes" id="UP001055117"/>
    </source>
</evidence>
<sequence>MRASSGIAVRPGGDADLRSLFTDDARLLRFARLAAAFLAPVTLVLAFAACGFGPDPRHNWLGDVVGSDLSQVWVAGARALAGRAAESYELAVHLANLAAAFGPECRFAWHYPPVFLIPAAGLAALSPQVAILAWMTLSLAVFTAATFVATGRRDAVLIALAHPLVFCNLTYGQNGLITAGLLTLGATLVDRRPWLAGLCFGLVAYKPQLAAFAPVVLLLTGRREALAACLGTALALCLASVALFGLDPWRSFLTTLSETDRLLLRDAAAGLDINFSAFGTMRLVGGGMSAAWAFQAGVTGATFALAWRVWSRCADTHLRAATLLACVPMASLYLPIYDLAPLIPATILLAIAAHRAGGLRGYERGLMILAPLTAAFRPLVNETGIPFGFLFAAATLLCVAARALPAMPPRKVSTVAHPA</sequence>